<evidence type="ECO:0000313" key="2">
    <source>
        <dbReference type="EMBL" id="KAL0443792.1"/>
    </source>
</evidence>
<dbReference type="Gene3D" id="1.20.5.4130">
    <property type="match status" value="1"/>
</dbReference>
<dbReference type="AlphaFoldDB" id="A0AAW2WTE1"/>
<feature type="chain" id="PRO_5043632470" evidence="1">
    <location>
        <begin position="19"/>
        <end position="82"/>
    </location>
</feature>
<keyword evidence="1" id="KW-0732">Signal</keyword>
<reference evidence="2" key="2">
    <citation type="journal article" date="2024" name="Plant">
        <title>Genomic evolution and insights into agronomic trait innovations of Sesamum species.</title>
        <authorList>
            <person name="Miao H."/>
            <person name="Wang L."/>
            <person name="Qu L."/>
            <person name="Liu H."/>
            <person name="Sun Y."/>
            <person name="Le M."/>
            <person name="Wang Q."/>
            <person name="Wei S."/>
            <person name="Zheng Y."/>
            <person name="Lin W."/>
            <person name="Duan Y."/>
            <person name="Cao H."/>
            <person name="Xiong S."/>
            <person name="Wang X."/>
            <person name="Wei L."/>
            <person name="Li C."/>
            <person name="Ma Q."/>
            <person name="Ju M."/>
            <person name="Zhao R."/>
            <person name="Li G."/>
            <person name="Mu C."/>
            <person name="Tian Q."/>
            <person name="Mei H."/>
            <person name="Zhang T."/>
            <person name="Gao T."/>
            <person name="Zhang H."/>
        </authorList>
    </citation>
    <scope>NUCLEOTIDE SEQUENCE</scope>
    <source>
        <strain evidence="2">KEN1</strain>
    </source>
</reference>
<accession>A0AAW2WTE1</accession>
<organism evidence="2">
    <name type="scientific">Sesamum latifolium</name>
    <dbReference type="NCBI Taxonomy" id="2727402"/>
    <lineage>
        <taxon>Eukaryota</taxon>
        <taxon>Viridiplantae</taxon>
        <taxon>Streptophyta</taxon>
        <taxon>Embryophyta</taxon>
        <taxon>Tracheophyta</taxon>
        <taxon>Spermatophyta</taxon>
        <taxon>Magnoliopsida</taxon>
        <taxon>eudicotyledons</taxon>
        <taxon>Gunneridae</taxon>
        <taxon>Pentapetalae</taxon>
        <taxon>asterids</taxon>
        <taxon>lamiids</taxon>
        <taxon>Lamiales</taxon>
        <taxon>Pedaliaceae</taxon>
        <taxon>Sesamum</taxon>
    </lineage>
</organism>
<comment type="caution">
    <text evidence="2">The sequence shown here is derived from an EMBL/GenBank/DDBJ whole genome shotgun (WGS) entry which is preliminary data.</text>
</comment>
<evidence type="ECO:0000256" key="1">
    <source>
        <dbReference type="SAM" id="SignalP"/>
    </source>
</evidence>
<dbReference type="EMBL" id="JACGWN010000007">
    <property type="protein sequence ID" value="KAL0443792.1"/>
    <property type="molecule type" value="Genomic_DNA"/>
</dbReference>
<sequence>MALAAYASLLSLAHVVDQIQHPVYRRRLHLDTEQLRGLQEKVKHLQEFLEDHSQRKSAKKWKICRGKSLSLPMKLKMSLTRT</sequence>
<feature type="signal peptide" evidence="1">
    <location>
        <begin position="1"/>
        <end position="18"/>
    </location>
</feature>
<name>A0AAW2WTE1_9LAMI</name>
<gene>
    <name evidence="2" type="ORF">Slati_2101900</name>
</gene>
<proteinExistence type="predicted"/>
<reference evidence="2" key="1">
    <citation type="submission" date="2020-06" db="EMBL/GenBank/DDBJ databases">
        <authorList>
            <person name="Li T."/>
            <person name="Hu X."/>
            <person name="Zhang T."/>
            <person name="Song X."/>
            <person name="Zhang H."/>
            <person name="Dai N."/>
            <person name="Sheng W."/>
            <person name="Hou X."/>
            <person name="Wei L."/>
        </authorList>
    </citation>
    <scope>NUCLEOTIDE SEQUENCE</scope>
    <source>
        <strain evidence="2">KEN1</strain>
        <tissue evidence="2">Leaf</tissue>
    </source>
</reference>
<protein>
    <submittedName>
        <fullName evidence="2">Uncharacterized protein</fullName>
    </submittedName>
</protein>